<protein>
    <submittedName>
        <fullName evidence="2">Uncharacterized protein</fullName>
    </submittedName>
</protein>
<evidence type="ECO:0000313" key="2">
    <source>
        <dbReference type="WBParaSite" id="nRc.2.0.1.t18328-RA"/>
    </source>
</evidence>
<accession>A0A915IWX3</accession>
<organism evidence="1 2">
    <name type="scientific">Romanomermis culicivorax</name>
    <name type="common">Nematode worm</name>
    <dbReference type="NCBI Taxonomy" id="13658"/>
    <lineage>
        <taxon>Eukaryota</taxon>
        <taxon>Metazoa</taxon>
        <taxon>Ecdysozoa</taxon>
        <taxon>Nematoda</taxon>
        <taxon>Enoplea</taxon>
        <taxon>Dorylaimia</taxon>
        <taxon>Mermithida</taxon>
        <taxon>Mermithoidea</taxon>
        <taxon>Mermithidae</taxon>
        <taxon>Romanomermis</taxon>
    </lineage>
</organism>
<reference evidence="2" key="1">
    <citation type="submission" date="2022-11" db="UniProtKB">
        <authorList>
            <consortium name="WormBaseParasite"/>
        </authorList>
    </citation>
    <scope>IDENTIFICATION</scope>
</reference>
<sequence>SLTAYKIFCNDTNTLFEEKSFAFQSNIEERNLLNTEKQGIFSYQMISLGTEFQASKFRKEKSCFEAS</sequence>
<dbReference type="Proteomes" id="UP000887565">
    <property type="component" value="Unplaced"/>
</dbReference>
<dbReference type="AlphaFoldDB" id="A0A915IWX3"/>
<evidence type="ECO:0000313" key="1">
    <source>
        <dbReference type="Proteomes" id="UP000887565"/>
    </source>
</evidence>
<name>A0A915IWX3_ROMCU</name>
<keyword evidence="1" id="KW-1185">Reference proteome</keyword>
<dbReference type="WBParaSite" id="nRc.2.0.1.t18328-RA">
    <property type="protein sequence ID" value="nRc.2.0.1.t18328-RA"/>
    <property type="gene ID" value="nRc.2.0.1.g18328"/>
</dbReference>
<proteinExistence type="predicted"/>